<protein>
    <submittedName>
        <fullName evidence="1">Uncharacterized protein</fullName>
    </submittedName>
</protein>
<proteinExistence type="predicted"/>
<reference evidence="1 2" key="1">
    <citation type="submission" date="2024-05" db="EMBL/GenBank/DDBJ databases">
        <authorList>
            <person name="Wallberg A."/>
        </authorList>
    </citation>
    <scope>NUCLEOTIDE SEQUENCE [LARGE SCALE GENOMIC DNA]</scope>
</reference>
<keyword evidence="2" id="KW-1185">Reference proteome</keyword>
<gene>
    <name evidence="1" type="ORF">MNOR_LOCUS30583</name>
</gene>
<sequence length="176" mass="19741">MSLGVSVRSISGSRVHLLLLPVLLRWVVPSIRISLGGGCILGGFRFESSSQIVWFHSRSKLMTVILSLVYKNKFELSSESIFYTQDSITVRILPGKMFIYSHHSVFQTFLLPCSDCLLLLKGLYHSSGLLAMRMRSGSWRRVRVSSLPIVSCSAMCGTLFRGNLEHVPSRLQVISY</sequence>
<dbReference type="Proteomes" id="UP001497623">
    <property type="component" value="Unassembled WGS sequence"/>
</dbReference>
<evidence type="ECO:0000313" key="1">
    <source>
        <dbReference type="EMBL" id="CAL4150530.1"/>
    </source>
</evidence>
<dbReference type="EMBL" id="CAXKWB010037718">
    <property type="protein sequence ID" value="CAL4150530.1"/>
    <property type="molecule type" value="Genomic_DNA"/>
</dbReference>
<dbReference type="AlphaFoldDB" id="A0AAV2S1C2"/>
<name>A0AAV2S1C2_MEGNR</name>
<comment type="caution">
    <text evidence="1">The sequence shown here is derived from an EMBL/GenBank/DDBJ whole genome shotgun (WGS) entry which is preliminary data.</text>
</comment>
<accession>A0AAV2S1C2</accession>
<evidence type="ECO:0000313" key="2">
    <source>
        <dbReference type="Proteomes" id="UP001497623"/>
    </source>
</evidence>
<organism evidence="1 2">
    <name type="scientific">Meganyctiphanes norvegica</name>
    <name type="common">Northern krill</name>
    <name type="synonym">Thysanopoda norvegica</name>
    <dbReference type="NCBI Taxonomy" id="48144"/>
    <lineage>
        <taxon>Eukaryota</taxon>
        <taxon>Metazoa</taxon>
        <taxon>Ecdysozoa</taxon>
        <taxon>Arthropoda</taxon>
        <taxon>Crustacea</taxon>
        <taxon>Multicrustacea</taxon>
        <taxon>Malacostraca</taxon>
        <taxon>Eumalacostraca</taxon>
        <taxon>Eucarida</taxon>
        <taxon>Euphausiacea</taxon>
        <taxon>Euphausiidae</taxon>
        <taxon>Meganyctiphanes</taxon>
    </lineage>
</organism>